<keyword evidence="3" id="KW-1185">Reference proteome</keyword>
<reference evidence="2" key="1">
    <citation type="journal article" date="2020" name="Stud. Mycol.">
        <title>101 Dothideomycetes genomes: a test case for predicting lifestyles and emergence of pathogens.</title>
        <authorList>
            <person name="Haridas S."/>
            <person name="Albert R."/>
            <person name="Binder M."/>
            <person name="Bloem J."/>
            <person name="Labutti K."/>
            <person name="Salamov A."/>
            <person name="Andreopoulos B."/>
            <person name="Baker S."/>
            <person name="Barry K."/>
            <person name="Bills G."/>
            <person name="Bluhm B."/>
            <person name="Cannon C."/>
            <person name="Castanera R."/>
            <person name="Culley D."/>
            <person name="Daum C."/>
            <person name="Ezra D."/>
            <person name="Gonzalez J."/>
            <person name="Henrissat B."/>
            <person name="Kuo A."/>
            <person name="Liang C."/>
            <person name="Lipzen A."/>
            <person name="Lutzoni F."/>
            <person name="Magnuson J."/>
            <person name="Mondo S."/>
            <person name="Nolan M."/>
            <person name="Ohm R."/>
            <person name="Pangilinan J."/>
            <person name="Park H.-J."/>
            <person name="Ramirez L."/>
            <person name="Alfaro M."/>
            <person name="Sun H."/>
            <person name="Tritt A."/>
            <person name="Yoshinaga Y."/>
            <person name="Zwiers L.-H."/>
            <person name="Turgeon B."/>
            <person name="Goodwin S."/>
            <person name="Spatafora J."/>
            <person name="Crous P."/>
            <person name="Grigoriev I."/>
        </authorList>
    </citation>
    <scope>NUCLEOTIDE SEQUENCE</scope>
    <source>
        <strain evidence="2">CBS 121739</strain>
    </source>
</reference>
<feature type="region of interest" description="Disordered" evidence="1">
    <location>
        <begin position="1"/>
        <end position="23"/>
    </location>
</feature>
<evidence type="ECO:0000256" key="1">
    <source>
        <dbReference type="SAM" id="MobiDB-lite"/>
    </source>
</evidence>
<gene>
    <name evidence="2" type="ORF">EJ05DRAFT_366559</name>
</gene>
<dbReference type="EMBL" id="ML996636">
    <property type="protein sequence ID" value="KAF2752416.1"/>
    <property type="molecule type" value="Genomic_DNA"/>
</dbReference>
<feature type="compositionally biased region" description="Basic and acidic residues" evidence="1">
    <location>
        <begin position="71"/>
        <end position="86"/>
    </location>
</feature>
<name>A0A6A6VRK4_9PEZI</name>
<proteinExistence type="predicted"/>
<protein>
    <submittedName>
        <fullName evidence="2">Uncharacterized protein</fullName>
    </submittedName>
</protein>
<feature type="region of interest" description="Disordered" evidence="1">
    <location>
        <begin position="46"/>
        <end position="113"/>
    </location>
</feature>
<sequence length="126" mass="14410">MDSKCREGFVSGSRKRALPQIHQQKTSLPVRAFTVSRYGFTASIQQRSDVDKRAPRRGHYSSQRRALQSKPIREKKSNASRPREPTPSRPLPGGCARPQRDRQQMPKPIPRARRCLYGDSLSLRLV</sequence>
<dbReference type="GeneID" id="54482169"/>
<dbReference type="RefSeq" id="XP_033594874.1">
    <property type="nucleotide sequence ID" value="XM_033741115.1"/>
</dbReference>
<evidence type="ECO:0000313" key="3">
    <source>
        <dbReference type="Proteomes" id="UP000799437"/>
    </source>
</evidence>
<accession>A0A6A6VRK4</accession>
<organism evidence="2 3">
    <name type="scientific">Pseudovirgaria hyperparasitica</name>
    <dbReference type="NCBI Taxonomy" id="470096"/>
    <lineage>
        <taxon>Eukaryota</taxon>
        <taxon>Fungi</taxon>
        <taxon>Dikarya</taxon>
        <taxon>Ascomycota</taxon>
        <taxon>Pezizomycotina</taxon>
        <taxon>Dothideomycetes</taxon>
        <taxon>Dothideomycetes incertae sedis</taxon>
        <taxon>Acrospermales</taxon>
        <taxon>Acrospermaceae</taxon>
        <taxon>Pseudovirgaria</taxon>
    </lineage>
</organism>
<dbReference type="AlphaFoldDB" id="A0A6A6VRK4"/>
<dbReference type="Proteomes" id="UP000799437">
    <property type="component" value="Unassembled WGS sequence"/>
</dbReference>
<evidence type="ECO:0000313" key="2">
    <source>
        <dbReference type="EMBL" id="KAF2752416.1"/>
    </source>
</evidence>